<evidence type="ECO:0000313" key="8">
    <source>
        <dbReference type="Proteomes" id="UP000886595"/>
    </source>
</evidence>
<keyword evidence="3" id="KW-0378">Hydrolase</keyword>
<dbReference type="Proteomes" id="UP000886595">
    <property type="component" value="Unassembled WGS sequence"/>
</dbReference>
<protein>
    <recommendedName>
        <fullName evidence="1">RNA helicase</fullName>
        <ecNumber evidence="1">3.6.4.13</ecNumber>
    </recommendedName>
</protein>
<dbReference type="SUPFAM" id="SSF52540">
    <property type="entry name" value="P-loop containing nucleoside triphosphate hydrolases"/>
    <property type="match status" value="1"/>
</dbReference>
<dbReference type="GO" id="GO:0006397">
    <property type="term" value="P:mRNA processing"/>
    <property type="evidence" value="ECO:0007669"/>
    <property type="project" value="UniProtKB-KW"/>
</dbReference>
<evidence type="ECO:0000256" key="1">
    <source>
        <dbReference type="ARBA" id="ARBA00012552"/>
    </source>
</evidence>
<evidence type="ECO:0000256" key="5">
    <source>
        <dbReference type="ARBA" id="ARBA00023187"/>
    </source>
</evidence>
<dbReference type="EMBL" id="JAAMPC010000011">
    <property type="protein sequence ID" value="KAG2280778.1"/>
    <property type="molecule type" value="Genomic_DNA"/>
</dbReference>
<keyword evidence="8" id="KW-1185">Reference proteome</keyword>
<dbReference type="PANTHER" id="PTHR18934:SF109">
    <property type="entry name" value="ATP-DEPENDENT RNA HELICASE DHX15 HOMOLOG"/>
    <property type="match status" value="1"/>
</dbReference>
<dbReference type="OrthoDB" id="1936457at2759"/>
<gene>
    <name evidence="7" type="ORF">Bca52824_051998</name>
</gene>
<organism evidence="7 8">
    <name type="scientific">Brassica carinata</name>
    <name type="common">Ethiopian mustard</name>
    <name type="synonym">Abyssinian cabbage</name>
    <dbReference type="NCBI Taxonomy" id="52824"/>
    <lineage>
        <taxon>Eukaryota</taxon>
        <taxon>Viridiplantae</taxon>
        <taxon>Streptophyta</taxon>
        <taxon>Embryophyta</taxon>
        <taxon>Tracheophyta</taxon>
        <taxon>Spermatophyta</taxon>
        <taxon>Magnoliopsida</taxon>
        <taxon>eudicotyledons</taxon>
        <taxon>Gunneridae</taxon>
        <taxon>Pentapetalae</taxon>
        <taxon>rosids</taxon>
        <taxon>malvids</taxon>
        <taxon>Brassicales</taxon>
        <taxon>Brassicaceae</taxon>
        <taxon>Brassiceae</taxon>
        <taxon>Brassica</taxon>
    </lineage>
</organism>
<evidence type="ECO:0000256" key="6">
    <source>
        <dbReference type="ARBA" id="ARBA00047984"/>
    </source>
</evidence>
<comment type="caution">
    <text evidence="7">The sequence shown here is derived from an EMBL/GenBank/DDBJ whole genome shotgun (WGS) entry which is preliminary data.</text>
</comment>
<reference evidence="7 8" key="1">
    <citation type="submission" date="2020-02" db="EMBL/GenBank/DDBJ databases">
        <authorList>
            <person name="Ma Q."/>
            <person name="Huang Y."/>
            <person name="Song X."/>
            <person name="Pei D."/>
        </authorList>
    </citation>
    <scope>NUCLEOTIDE SEQUENCE [LARGE SCALE GENOMIC DNA]</scope>
    <source>
        <strain evidence="7">Sxm20200214</strain>
        <tissue evidence="7">Leaf</tissue>
    </source>
</reference>
<dbReference type="AlphaFoldDB" id="A0A8X7R197"/>
<dbReference type="PANTHER" id="PTHR18934">
    <property type="entry name" value="ATP-DEPENDENT RNA HELICASE"/>
    <property type="match status" value="1"/>
</dbReference>
<sequence>MTQTRRGTEMRNIFVSTSIAETFLTRDEIVYVVDLGFFTQKFYNLCTRFESLFVSPISKLYADQRAGHTA</sequence>
<evidence type="ECO:0000256" key="3">
    <source>
        <dbReference type="ARBA" id="ARBA00022801"/>
    </source>
</evidence>
<name>A0A8X7R197_BRACI</name>
<dbReference type="InterPro" id="IPR027417">
    <property type="entry name" value="P-loop_NTPase"/>
</dbReference>
<dbReference type="GO" id="GO:0016787">
    <property type="term" value="F:hydrolase activity"/>
    <property type="evidence" value="ECO:0007669"/>
    <property type="project" value="UniProtKB-KW"/>
</dbReference>
<dbReference type="GO" id="GO:0008380">
    <property type="term" value="P:RNA splicing"/>
    <property type="evidence" value="ECO:0007669"/>
    <property type="project" value="UniProtKB-KW"/>
</dbReference>
<evidence type="ECO:0000256" key="4">
    <source>
        <dbReference type="ARBA" id="ARBA00022806"/>
    </source>
</evidence>
<keyword evidence="4" id="KW-0547">Nucleotide-binding</keyword>
<dbReference type="GO" id="GO:0003723">
    <property type="term" value="F:RNA binding"/>
    <property type="evidence" value="ECO:0007669"/>
    <property type="project" value="TreeGrafter"/>
</dbReference>
<evidence type="ECO:0000313" key="7">
    <source>
        <dbReference type="EMBL" id="KAG2280778.1"/>
    </source>
</evidence>
<keyword evidence="2" id="KW-0507">mRNA processing</keyword>
<accession>A0A8X7R197</accession>
<keyword evidence="4" id="KW-0067">ATP-binding</keyword>
<comment type="catalytic activity">
    <reaction evidence="6">
        <text>ATP + H2O = ADP + phosphate + H(+)</text>
        <dbReference type="Rhea" id="RHEA:13065"/>
        <dbReference type="ChEBI" id="CHEBI:15377"/>
        <dbReference type="ChEBI" id="CHEBI:15378"/>
        <dbReference type="ChEBI" id="CHEBI:30616"/>
        <dbReference type="ChEBI" id="CHEBI:43474"/>
        <dbReference type="ChEBI" id="CHEBI:456216"/>
        <dbReference type="EC" id="3.6.4.13"/>
    </reaction>
</comment>
<dbReference type="EC" id="3.6.4.13" evidence="1"/>
<evidence type="ECO:0000256" key="2">
    <source>
        <dbReference type="ARBA" id="ARBA00022664"/>
    </source>
</evidence>
<keyword evidence="4" id="KW-0347">Helicase</keyword>
<dbReference type="Gene3D" id="3.40.50.300">
    <property type="entry name" value="P-loop containing nucleotide triphosphate hydrolases"/>
    <property type="match status" value="1"/>
</dbReference>
<proteinExistence type="predicted"/>
<dbReference type="GO" id="GO:0003724">
    <property type="term" value="F:RNA helicase activity"/>
    <property type="evidence" value="ECO:0007669"/>
    <property type="project" value="UniProtKB-EC"/>
</dbReference>
<keyword evidence="5" id="KW-0508">mRNA splicing</keyword>